<dbReference type="AlphaFoldDB" id="A0A939JL16"/>
<feature type="chain" id="PRO_5039271150" description="PLAT domain-containing protein" evidence="1">
    <location>
        <begin position="38"/>
        <end position="167"/>
    </location>
</feature>
<name>A0A939JL16_9ACTN</name>
<feature type="signal peptide" evidence="1">
    <location>
        <begin position="1"/>
        <end position="37"/>
    </location>
</feature>
<evidence type="ECO:0000313" key="3">
    <source>
        <dbReference type="Proteomes" id="UP000664781"/>
    </source>
</evidence>
<keyword evidence="3" id="KW-1185">Reference proteome</keyword>
<evidence type="ECO:0000313" key="2">
    <source>
        <dbReference type="EMBL" id="MBO0652631.1"/>
    </source>
</evidence>
<organism evidence="2 3">
    <name type="scientific">Streptomyces triculaminicus</name>
    <dbReference type="NCBI Taxonomy" id="2816232"/>
    <lineage>
        <taxon>Bacteria</taxon>
        <taxon>Bacillati</taxon>
        <taxon>Actinomycetota</taxon>
        <taxon>Actinomycetes</taxon>
        <taxon>Kitasatosporales</taxon>
        <taxon>Streptomycetaceae</taxon>
        <taxon>Streptomyces</taxon>
    </lineage>
</organism>
<evidence type="ECO:0000256" key="1">
    <source>
        <dbReference type="SAM" id="SignalP"/>
    </source>
</evidence>
<dbReference type="InterPro" id="IPR006311">
    <property type="entry name" value="TAT_signal"/>
</dbReference>
<dbReference type="Proteomes" id="UP000664781">
    <property type="component" value="Unassembled WGS sequence"/>
</dbReference>
<comment type="caution">
    <text evidence="2">The sequence shown here is derived from an EMBL/GenBank/DDBJ whole genome shotgun (WGS) entry which is preliminary data.</text>
</comment>
<dbReference type="PROSITE" id="PS51318">
    <property type="entry name" value="TAT"/>
    <property type="match status" value="1"/>
</dbReference>
<accession>A0A939JL16</accession>
<dbReference type="EMBL" id="JAFMOF010000001">
    <property type="protein sequence ID" value="MBO0652631.1"/>
    <property type="molecule type" value="Genomic_DNA"/>
</dbReference>
<dbReference type="RefSeq" id="WP_207246869.1">
    <property type="nucleotide sequence ID" value="NZ_JAFMOF010000001.1"/>
</dbReference>
<reference evidence="2" key="1">
    <citation type="submission" date="2021-03" db="EMBL/GenBank/DDBJ databases">
        <title>Streptomyces strains.</title>
        <authorList>
            <person name="Lund M.B."/>
            <person name="Toerring T."/>
        </authorList>
    </citation>
    <scope>NUCLEOTIDE SEQUENCE</scope>
    <source>
        <strain evidence="2">JCM 4242</strain>
    </source>
</reference>
<protein>
    <recommendedName>
        <fullName evidence="4">PLAT domain-containing protein</fullName>
    </recommendedName>
</protein>
<sequence>MSRHTPRHTPRRPAFRKPALAVAAAALPLLLAAPAPAPVAAAPKAVSTLQSASIRFHTEDEDKDGDTRVTITVRDRNHAVVAEQSGDLGQWDEGEDSPEIGLVVRAASPLPDLSGGTVHIRIDPVGHDTWSFTFRATMNYSGGEGVIVNRTQRITLSQDNRDADTVI</sequence>
<proteinExistence type="predicted"/>
<keyword evidence="1" id="KW-0732">Signal</keyword>
<evidence type="ECO:0008006" key="4">
    <source>
        <dbReference type="Google" id="ProtNLM"/>
    </source>
</evidence>
<gene>
    <name evidence="2" type="ORF">J1792_07505</name>
</gene>